<evidence type="ECO:0008006" key="11">
    <source>
        <dbReference type="Google" id="ProtNLM"/>
    </source>
</evidence>
<feature type="transmembrane region" description="Helical" evidence="6">
    <location>
        <begin position="388"/>
        <end position="411"/>
    </location>
</feature>
<evidence type="ECO:0000256" key="5">
    <source>
        <dbReference type="ARBA" id="ARBA00023136"/>
    </source>
</evidence>
<dbReference type="KEGG" id="fae:FAES_0090"/>
<reference evidence="9 10" key="1">
    <citation type="journal article" date="2012" name="J. Bacteriol.">
        <title>Genome Sequence of Fibrella aestuarina BUZ 2T, a Filamentous Marine Bacterium.</title>
        <authorList>
            <person name="Filippini M."/>
            <person name="Qi W."/>
            <person name="Blom J."/>
            <person name="Goesmann A."/>
            <person name="Smits T.H."/>
            <person name="Bagheri H.C."/>
        </authorList>
    </citation>
    <scope>NUCLEOTIDE SEQUENCE [LARGE SCALE GENOMIC DNA]</scope>
    <source>
        <strain evidence="10">BUZ 2T</strain>
    </source>
</reference>
<accession>I0K1V1</accession>
<feature type="transmembrane region" description="Helical" evidence="6">
    <location>
        <begin position="348"/>
        <end position="367"/>
    </location>
</feature>
<proteinExistence type="predicted"/>
<dbReference type="Pfam" id="PF02687">
    <property type="entry name" value="FtsX"/>
    <property type="match status" value="2"/>
</dbReference>
<evidence type="ECO:0000313" key="9">
    <source>
        <dbReference type="EMBL" id="CCG98104.1"/>
    </source>
</evidence>
<dbReference type="InterPro" id="IPR050250">
    <property type="entry name" value="Macrolide_Exporter_MacB"/>
</dbReference>
<evidence type="ECO:0000256" key="6">
    <source>
        <dbReference type="SAM" id="Phobius"/>
    </source>
</evidence>
<dbReference type="RefSeq" id="WP_015329204.1">
    <property type="nucleotide sequence ID" value="NC_020054.1"/>
</dbReference>
<comment type="subcellular location">
    <subcellularLocation>
        <location evidence="1">Cell membrane</location>
        <topology evidence="1">Multi-pass membrane protein</topology>
    </subcellularLocation>
</comment>
<keyword evidence="4 6" id="KW-1133">Transmembrane helix</keyword>
<name>I0K1V1_9BACT</name>
<protein>
    <recommendedName>
        <fullName evidence="11">Macrolide export ATP-binding/permease protein macB</fullName>
    </recommendedName>
</protein>
<evidence type="ECO:0000313" key="10">
    <source>
        <dbReference type="Proteomes" id="UP000011058"/>
    </source>
</evidence>
<dbReference type="GO" id="GO:0022857">
    <property type="term" value="F:transmembrane transporter activity"/>
    <property type="evidence" value="ECO:0007669"/>
    <property type="project" value="TreeGrafter"/>
</dbReference>
<feature type="transmembrane region" description="Helical" evidence="6">
    <location>
        <begin position="769"/>
        <end position="789"/>
    </location>
</feature>
<dbReference type="PANTHER" id="PTHR30572:SF18">
    <property type="entry name" value="ABC-TYPE MACROLIDE FAMILY EXPORT SYSTEM PERMEASE COMPONENT 2"/>
    <property type="match status" value="1"/>
</dbReference>
<keyword evidence="3 6" id="KW-0812">Transmembrane</keyword>
<evidence type="ECO:0000256" key="2">
    <source>
        <dbReference type="ARBA" id="ARBA00022475"/>
    </source>
</evidence>
<feature type="transmembrane region" description="Helical" evidence="6">
    <location>
        <begin position="740"/>
        <end position="757"/>
    </location>
</feature>
<feature type="domain" description="ABC3 transporter permease C-terminal" evidence="7">
    <location>
        <begin position="689"/>
        <end position="801"/>
    </location>
</feature>
<feature type="domain" description="MacB-like periplasmic core" evidence="8">
    <location>
        <begin position="20"/>
        <end position="240"/>
    </location>
</feature>
<keyword evidence="2" id="KW-1003">Cell membrane</keyword>
<evidence type="ECO:0000259" key="7">
    <source>
        <dbReference type="Pfam" id="PF02687"/>
    </source>
</evidence>
<dbReference type="PANTHER" id="PTHR30572">
    <property type="entry name" value="MEMBRANE COMPONENT OF TRANSPORTER-RELATED"/>
    <property type="match status" value="1"/>
</dbReference>
<dbReference type="GO" id="GO:0005886">
    <property type="term" value="C:plasma membrane"/>
    <property type="evidence" value="ECO:0007669"/>
    <property type="project" value="UniProtKB-SubCell"/>
</dbReference>
<dbReference type="STRING" id="1166018.FAES_0090"/>
<feature type="domain" description="MacB-like periplasmic core" evidence="8">
    <location>
        <begin position="444"/>
        <end position="641"/>
    </location>
</feature>
<dbReference type="EMBL" id="HE796683">
    <property type="protein sequence ID" value="CCG98104.1"/>
    <property type="molecule type" value="Genomic_DNA"/>
</dbReference>
<feature type="transmembrane region" description="Helical" evidence="6">
    <location>
        <begin position="431"/>
        <end position="454"/>
    </location>
</feature>
<keyword evidence="5 6" id="KW-0472">Membrane</keyword>
<evidence type="ECO:0000256" key="3">
    <source>
        <dbReference type="ARBA" id="ARBA00022692"/>
    </source>
</evidence>
<sequence>MFRNYLTIALRTLWKHRVHTLINGLGLAVAFGSALLLGLTSAFELSFDRFHADHERMFKLYFSSTDREGKLNHSASMPYPLIPALRAEFPEIEAATTWMTGSGGVRYGDKALNKMVRFCDPDFLKLFSFALKKGDAKTALADKSNIVISENMAKSVFGAANPIGKSMQVNLNGTFTNVVVTGVIADFPDNSSVDYDALMRIENAGAYAQERTNWNHGDHEVYVKLAASATQAGVEKRLEAFLQKYMAKNIKERNEQGYAKNERGQQQSLLLLPMRDVHFDTETVGGQGVNKTYIYTLLLIAAFMVFIAGINFVNLTVAQAFTRAREVGVRKSLGAGRGQLFAQIWGETALLCGVAVLLGIGLAYVARPQFNTLFRANLTTADLSQPRTWLGVGVAFLLIMLLAGGYPSWIIARFNAVSVLKGKLQTGRPGLLRNGLIVVQFVIASLLIVCTLVMNQQLTYLREMPMGYTTEQVISIPVGSDLDGTTSLRLLRDRLASQPNVLAVSGTGVNIGNGLDGSSSRHMYGFLYGKREVGCDWVRVDTDYLKALGIKLLQGRDFDPAYGSDSSQSVLISQSMAKQMGEKNPVGKFILPDSSKGKFQVVGVVADFNLYSLHQKAQPIVLHMDPRSAPVRYLLVRVRPTNLPGSMETVKAVWKAIAPKQEFLGSFLDENTDRWYRREARLSHLFTTAASIAIFLSCMGLFAIAVLRIEQRTKEIGVRKVLGASVFSIVSLLNQDFLKLVLLAVALASPLAWWAMSSWLADFAYRTPISWWVFALAGLLAVGIAFLTVSFQSIKAALMNPVKSLRTE</sequence>
<dbReference type="Proteomes" id="UP000011058">
    <property type="component" value="Chromosome"/>
</dbReference>
<feature type="domain" description="ABC3 transporter permease C-terminal" evidence="7">
    <location>
        <begin position="299"/>
        <end position="415"/>
    </location>
</feature>
<feature type="transmembrane region" description="Helical" evidence="6">
    <location>
        <begin position="293"/>
        <end position="313"/>
    </location>
</feature>
<keyword evidence="10" id="KW-1185">Reference proteome</keyword>
<dbReference type="OrthoDB" id="5933722at2"/>
<gene>
    <name evidence="9" type="ORF">FAES_0090</name>
</gene>
<dbReference type="PATRIC" id="fig|1166018.3.peg.93"/>
<feature type="transmembrane region" description="Helical" evidence="6">
    <location>
        <begin position="20"/>
        <end position="47"/>
    </location>
</feature>
<dbReference type="eggNOG" id="COG0577">
    <property type="taxonomic scope" value="Bacteria"/>
</dbReference>
<feature type="transmembrane region" description="Helical" evidence="6">
    <location>
        <begin position="684"/>
        <end position="704"/>
    </location>
</feature>
<dbReference type="AlphaFoldDB" id="I0K1V1"/>
<evidence type="ECO:0000256" key="1">
    <source>
        <dbReference type="ARBA" id="ARBA00004651"/>
    </source>
</evidence>
<dbReference type="HOGENOM" id="CLU_008713_1_0_10"/>
<evidence type="ECO:0000259" key="8">
    <source>
        <dbReference type="Pfam" id="PF12704"/>
    </source>
</evidence>
<dbReference type="Pfam" id="PF12704">
    <property type="entry name" value="MacB_PCD"/>
    <property type="match status" value="2"/>
</dbReference>
<dbReference type="InterPro" id="IPR003838">
    <property type="entry name" value="ABC3_permease_C"/>
</dbReference>
<organism evidence="9 10">
    <name type="scientific">Fibrella aestuarina BUZ 2</name>
    <dbReference type="NCBI Taxonomy" id="1166018"/>
    <lineage>
        <taxon>Bacteria</taxon>
        <taxon>Pseudomonadati</taxon>
        <taxon>Bacteroidota</taxon>
        <taxon>Cytophagia</taxon>
        <taxon>Cytophagales</taxon>
        <taxon>Spirosomataceae</taxon>
        <taxon>Fibrella</taxon>
    </lineage>
</organism>
<dbReference type="InterPro" id="IPR025857">
    <property type="entry name" value="MacB_PCD"/>
</dbReference>
<evidence type="ECO:0000256" key="4">
    <source>
        <dbReference type="ARBA" id="ARBA00022989"/>
    </source>
</evidence>